<dbReference type="AlphaFoldDB" id="A0A1N6FDM7"/>
<dbReference type="Proteomes" id="UP000185003">
    <property type="component" value="Unassembled WGS sequence"/>
</dbReference>
<dbReference type="OrthoDB" id="669766at2"/>
<keyword evidence="4" id="KW-1185">Reference proteome</keyword>
<feature type="region of interest" description="Disordered" evidence="1">
    <location>
        <begin position="69"/>
        <end position="102"/>
    </location>
</feature>
<feature type="compositionally biased region" description="Basic and acidic residues" evidence="1">
    <location>
        <begin position="80"/>
        <end position="98"/>
    </location>
</feature>
<accession>A0A1N6FDM7</accession>
<feature type="chain" id="PRO_5012319911" description="LTXXQ motif family protein" evidence="2">
    <location>
        <begin position="22"/>
        <end position="129"/>
    </location>
</feature>
<name>A0A1N6FDM7_9BACT</name>
<keyword evidence="2" id="KW-0732">Signal</keyword>
<proteinExistence type="predicted"/>
<evidence type="ECO:0000313" key="4">
    <source>
        <dbReference type="Proteomes" id="UP000185003"/>
    </source>
</evidence>
<sequence>MKQRIMLMLAFLLAMNISVFAQQGGGQRRSVEERVKATIERLTTELSLNKDQQTKLDSVFTNSYKQMEKMRADAQASGNRPDREAFQKLSTERDEKVKGILTEDQFKKYKEAQEKMRQNGGNRGGGGNN</sequence>
<dbReference type="STRING" id="536979.SAMN04488055_2163"/>
<evidence type="ECO:0000256" key="1">
    <source>
        <dbReference type="SAM" id="MobiDB-lite"/>
    </source>
</evidence>
<dbReference type="RefSeq" id="WP_074239245.1">
    <property type="nucleotide sequence ID" value="NZ_FSRA01000001.1"/>
</dbReference>
<organism evidence="3 4">
    <name type="scientific">Chitinophaga niabensis</name>
    <dbReference type="NCBI Taxonomy" id="536979"/>
    <lineage>
        <taxon>Bacteria</taxon>
        <taxon>Pseudomonadati</taxon>
        <taxon>Bacteroidota</taxon>
        <taxon>Chitinophagia</taxon>
        <taxon>Chitinophagales</taxon>
        <taxon>Chitinophagaceae</taxon>
        <taxon>Chitinophaga</taxon>
    </lineage>
</organism>
<evidence type="ECO:0000313" key="3">
    <source>
        <dbReference type="EMBL" id="SIN93359.1"/>
    </source>
</evidence>
<reference evidence="4" key="1">
    <citation type="submission" date="2016-11" db="EMBL/GenBank/DDBJ databases">
        <authorList>
            <person name="Varghese N."/>
            <person name="Submissions S."/>
        </authorList>
    </citation>
    <scope>NUCLEOTIDE SEQUENCE [LARGE SCALE GENOMIC DNA]</scope>
    <source>
        <strain evidence="4">DSM 24787</strain>
    </source>
</reference>
<protein>
    <recommendedName>
        <fullName evidence="5">LTXXQ motif family protein</fullName>
    </recommendedName>
</protein>
<feature type="signal peptide" evidence="2">
    <location>
        <begin position="1"/>
        <end position="21"/>
    </location>
</feature>
<evidence type="ECO:0008006" key="5">
    <source>
        <dbReference type="Google" id="ProtNLM"/>
    </source>
</evidence>
<gene>
    <name evidence="3" type="ORF">SAMN04488055_2163</name>
</gene>
<evidence type="ECO:0000256" key="2">
    <source>
        <dbReference type="SAM" id="SignalP"/>
    </source>
</evidence>
<dbReference type="EMBL" id="FSRA01000001">
    <property type="protein sequence ID" value="SIN93359.1"/>
    <property type="molecule type" value="Genomic_DNA"/>
</dbReference>